<gene>
    <name evidence="2" type="ORF">G6M90_00g090360</name>
</gene>
<dbReference type="GeneID" id="26245558"/>
<evidence type="ECO:0000256" key="1">
    <source>
        <dbReference type="SAM" id="SignalP"/>
    </source>
</evidence>
<organism evidence="2 3">
    <name type="scientific">Metarhizium brunneum</name>
    <dbReference type="NCBI Taxonomy" id="500148"/>
    <lineage>
        <taxon>Eukaryota</taxon>
        <taxon>Fungi</taxon>
        <taxon>Dikarya</taxon>
        <taxon>Ascomycota</taxon>
        <taxon>Pezizomycotina</taxon>
        <taxon>Sordariomycetes</taxon>
        <taxon>Hypocreomycetidae</taxon>
        <taxon>Hypocreales</taxon>
        <taxon>Clavicipitaceae</taxon>
        <taxon>Metarhizium</taxon>
    </lineage>
</organism>
<evidence type="ECO:0000313" key="2">
    <source>
        <dbReference type="EMBL" id="QLI72274.1"/>
    </source>
</evidence>
<dbReference type="KEGG" id="mbrn:26245558"/>
<sequence>MHFNAVLVGLAALVSLSFAQDQANCYTIENWGSKIHDCGQCDEGYKFSYTQSFCDIGFQCCKGTMQLGCYFGDGLCLALGESISRMGVEENWRVLK</sequence>
<reference evidence="2 3" key="1">
    <citation type="submission" date="2020-07" db="EMBL/GenBank/DDBJ databases">
        <title>Telomere length de novo assembly of all 7 chromosomes of the fungus, Metarhizium brunneum, using a novel assembly pipeline.</title>
        <authorList>
            <person name="Saud z."/>
            <person name="Kortsinoglou A."/>
            <person name="Kouvelis V.N."/>
            <person name="Butt T.M."/>
        </authorList>
    </citation>
    <scope>NUCLEOTIDE SEQUENCE [LARGE SCALE GENOMIC DNA]</scope>
    <source>
        <strain evidence="2 3">4556</strain>
    </source>
</reference>
<feature type="signal peptide" evidence="1">
    <location>
        <begin position="1"/>
        <end position="19"/>
    </location>
</feature>
<dbReference type="AlphaFoldDB" id="A0A7D5V1H9"/>
<evidence type="ECO:0000313" key="3">
    <source>
        <dbReference type="Proteomes" id="UP000510686"/>
    </source>
</evidence>
<accession>A0A7D5V1H9</accession>
<dbReference type="OrthoDB" id="4938633at2759"/>
<name>A0A7D5V1H9_9HYPO</name>
<protein>
    <submittedName>
        <fullName evidence="2">Uncharacterized protein</fullName>
    </submittedName>
</protein>
<dbReference type="EMBL" id="CP058936">
    <property type="protein sequence ID" value="QLI72274.1"/>
    <property type="molecule type" value="Genomic_DNA"/>
</dbReference>
<keyword evidence="3" id="KW-1185">Reference proteome</keyword>
<keyword evidence="1" id="KW-0732">Signal</keyword>
<dbReference type="RefSeq" id="XP_014541695.2">
    <property type="nucleotide sequence ID" value="XM_014686209.2"/>
</dbReference>
<proteinExistence type="predicted"/>
<dbReference type="Proteomes" id="UP000510686">
    <property type="component" value="Chromosome 5"/>
</dbReference>
<feature type="chain" id="PRO_5028976895" evidence="1">
    <location>
        <begin position="20"/>
        <end position="96"/>
    </location>
</feature>